<evidence type="ECO:0000313" key="3">
    <source>
        <dbReference type="Proteomes" id="UP000185829"/>
    </source>
</evidence>
<gene>
    <name evidence="2" type="ORF">FQP34_20340</name>
    <name evidence="1" type="ORF">SAMN05878482_108105</name>
</gene>
<evidence type="ECO:0000313" key="4">
    <source>
        <dbReference type="Proteomes" id="UP000317770"/>
    </source>
</evidence>
<dbReference type="Pfam" id="PF14174">
    <property type="entry name" value="YycC"/>
    <property type="match status" value="1"/>
</dbReference>
<organism evidence="2 4">
    <name type="scientific">Peribacillus simplex</name>
    <dbReference type="NCBI Taxonomy" id="1478"/>
    <lineage>
        <taxon>Bacteria</taxon>
        <taxon>Bacillati</taxon>
        <taxon>Bacillota</taxon>
        <taxon>Bacilli</taxon>
        <taxon>Bacillales</taxon>
        <taxon>Bacillaceae</taxon>
        <taxon>Peribacillus</taxon>
    </lineage>
</organism>
<reference evidence="1 3" key="1">
    <citation type="submission" date="2017-01" db="EMBL/GenBank/DDBJ databases">
        <authorList>
            <person name="Varghese N."/>
            <person name="Submissions S."/>
        </authorList>
    </citation>
    <scope>NUCLEOTIDE SEQUENCE [LARGE SCALE GENOMIC DNA]</scope>
    <source>
        <strain evidence="1 3">RUG2-6</strain>
    </source>
</reference>
<dbReference type="EMBL" id="FTMX01000008">
    <property type="protein sequence ID" value="SIR98659.1"/>
    <property type="molecule type" value="Genomic_DNA"/>
</dbReference>
<dbReference type="GeneID" id="56471238"/>
<dbReference type="Proteomes" id="UP000185829">
    <property type="component" value="Unassembled WGS sequence"/>
</dbReference>
<evidence type="ECO:0000313" key="2">
    <source>
        <dbReference type="EMBL" id="TVX78155.1"/>
    </source>
</evidence>
<dbReference type="RefSeq" id="WP_069981711.1">
    <property type="nucleotide sequence ID" value="NZ_CABIYS010000005.1"/>
</dbReference>
<dbReference type="AlphaFoldDB" id="A0A1N7FE71"/>
<proteinExistence type="predicted"/>
<sequence>MKPLQISPETALKLSKSLNLPLEQIMHMPTPVLLRKLAEAEAKEKENTK</sequence>
<accession>A0A1N7FE71</accession>
<name>A0A1N7FE71_9BACI</name>
<protein>
    <submittedName>
        <fullName evidence="2">YycC family protein</fullName>
    </submittedName>
    <submittedName>
        <fullName evidence="1">YycC-like protein</fullName>
    </submittedName>
</protein>
<dbReference type="InterPro" id="IPR025550">
    <property type="entry name" value="YycC"/>
</dbReference>
<dbReference type="EMBL" id="VNKI01000010">
    <property type="protein sequence ID" value="TVX78155.1"/>
    <property type="molecule type" value="Genomic_DNA"/>
</dbReference>
<dbReference type="Proteomes" id="UP000317770">
    <property type="component" value="Unassembled WGS sequence"/>
</dbReference>
<comment type="caution">
    <text evidence="2">The sequence shown here is derived from an EMBL/GenBank/DDBJ whole genome shotgun (WGS) entry which is preliminary data.</text>
</comment>
<reference evidence="2 4" key="2">
    <citation type="submission" date="2019-07" db="EMBL/GenBank/DDBJ databases">
        <title>Genome assembly of Bacillus simplex strain GGC-P6A.</title>
        <authorList>
            <person name="Jennings M.E."/>
            <person name="Barton H.A."/>
        </authorList>
    </citation>
    <scope>NUCLEOTIDE SEQUENCE [LARGE SCALE GENOMIC DNA]</scope>
    <source>
        <strain evidence="2 4">GGC-P6A</strain>
    </source>
</reference>
<evidence type="ECO:0000313" key="1">
    <source>
        <dbReference type="EMBL" id="SIR98659.1"/>
    </source>
</evidence>